<keyword evidence="3" id="KW-1185">Reference proteome</keyword>
<feature type="region of interest" description="Disordered" evidence="1">
    <location>
        <begin position="301"/>
        <end position="341"/>
    </location>
</feature>
<dbReference type="PANTHER" id="PTHR37695">
    <property type="entry name" value="RECOMBINATION INITIATION DEFECTS 3-RELATED"/>
    <property type="match status" value="1"/>
</dbReference>
<dbReference type="STRING" id="1590841.A0A2R6QP70"/>
<name>A0A2R6QP70_ACTCC</name>
<feature type="compositionally biased region" description="Basic and acidic residues" evidence="1">
    <location>
        <begin position="317"/>
        <end position="341"/>
    </location>
</feature>
<dbReference type="EMBL" id="NKQK01000014">
    <property type="protein sequence ID" value="PSS11705.1"/>
    <property type="molecule type" value="Genomic_DNA"/>
</dbReference>
<evidence type="ECO:0000313" key="2">
    <source>
        <dbReference type="EMBL" id="PSS11705.1"/>
    </source>
</evidence>
<evidence type="ECO:0000256" key="1">
    <source>
        <dbReference type="SAM" id="MobiDB-lite"/>
    </source>
</evidence>
<dbReference type="Gramene" id="PSS11705">
    <property type="protein sequence ID" value="PSS11705"/>
    <property type="gene ID" value="CEY00_Acc15987"/>
</dbReference>
<evidence type="ECO:0000313" key="3">
    <source>
        <dbReference type="Proteomes" id="UP000241394"/>
    </source>
</evidence>
<dbReference type="GO" id="GO:0070192">
    <property type="term" value="P:chromosome organization involved in meiotic cell cycle"/>
    <property type="evidence" value="ECO:0007669"/>
    <property type="project" value="InterPro"/>
</dbReference>
<dbReference type="OrthoDB" id="1920658at2759"/>
<proteinExistence type="predicted"/>
<comment type="caution">
    <text evidence="2">The sequence shown here is derived from an EMBL/GenBank/DDBJ whole genome shotgun (WGS) entry which is preliminary data.</text>
</comment>
<dbReference type="InterPro" id="IPR034546">
    <property type="entry name" value="PAIR1"/>
</dbReference>
<dbReference type="PANTHER" id="PTHR37695:SF1">
    <property type="entry name" value="RECOMBINATION INITIATION DEFECTS 3-RELATED"/>
    <property type="match status" value="1"/>
</dbReference>
<dbReference type="InParanoid" id="A0A2R6QP70"/>
<dbReference type="GO" id="GO:0009556">
    <property type="term" value="P:microsporogenesis"/>
    <property type="evidence" value="ECO:0007669"/>
    <property type="project" value="TreeGrafter"/>
</dbReference>
<reference evidence="2 3" key="1">
    <citation type="submission" date="2017-07" db="EMBL/GenBank/DDBJ databases">
        <title>An improved, manually edited Actinidia chinensis var. chinensis (kiwifruit) genome highlights the challenges associated with draft genomes and gene prediction in plants.</title>
        <authorList>
            <person name="Pilkington S."/>
            <person name="Crowhurst R."/>
            <person name="Hilario E."/>
            <person name="Nardozza S."/>
            <person name="Fraser L."/>
            <person name="Peng Y."/>
            <person name="Gunaseelan K."/>
            <person name="Simpson R."/>
            <person name="Tahir J."/>
            <person name="Deroles S."/>
            <person name="Templeton K."/>
            <person name="Luo Z."/>
            <person name="Davy M."/>
            <person name="Cheng C."/>
            <person name="Mcneilage M."/>
            <person name="Scaglione D."/>
            <person name="Liu Y."/>
            <person name="Zhang Q."/>
            <person name="Datson P."/>
            <person name="De Silva N."/>
            <person name="Gardiner S."/>
            <person name="Bassett H."/>
            <person name="Chagne D."/>
            <person name="Mccallum J."/>
            <person name="Dzierzon H."/>
            <person name="Deng C."/>
            <person name="Wang Y.-Y."/>
            <person name="Barron N."/>
            <person name="Manako K."/>
            <person name="Bowen J."/>
            <person name="Foster T."/>
            <person name="Erridge Z."/>
            <person name="Tiffin H."/>
            <person name="Waite C."/>
            <person name="Davies K."/>
            <person name="Grierson E."/>
            <person name="Laing W."/>
            <person name="Kirk R."/>
            <person name="Chen X."/>
            <person name="Wood M."/>
            <person name="Montefiori M."/>
            <person name="Brummell D."/>
            <person name="Schwinn K."/>
            <person name="Catanach A."/>
            <person name="Fullerton C."/>
            <person name="Li D."/>
            <person name="Meiyalaghan S."/>
            <person name="Nieuwenhuizen N."/>
            <person name="Read N."/>
            <person name="Prakash R."/>
            <person name="Hunter D."/>
            <person name="Zhang H."/>
            <person name="Mckenzie M."/>
            <person name="Knabel M."/>
            <person name="Harris A."/>
            <person name="Allan A."/>
            <person name="Chen A."/>
            <person name="Janssen B."/>
            <person name="Plunkett B."/>
            <person name="Dwamena C."/>
            <person name="Voogd C."/>
            <person name="Leif D."/>
            <person name="Lafferty D."/>
            <person name="Souleyre E."/>
            <person name="Varkonyi-Gasic E."/>
            <person name="Gambi F."/>
            <person name="Hanley J."/>
            <person name="Yao J.-L."/>
            <person name="Cheung J."/>
            <person name="David K."/>
            <person name="Warren B."/>
            <person name="Marsh K."/>
            <person name="Snowden K."/>
            <person name="Lin-Wang K."/>
            <person name="Brian L."/>
            <person name="Martinez-Sanchez M."/>
            <person name="Wang M."/>
            <person name="Ileperuma N."/>
            <person name="Macnee N."/>
            <person name="Campin R."/>
            <person name="Mcatee P."/>
            <person name="Drummond R."/>
            <person name="Espley R."/>
            <person name="Ireland H."/>
            <person name="Wu R."/>
            <person name="Atkinson R."/>
            <person name="Karunairetnam S."/>
            <person name="Bulley S."/>
            <person name="Chunkath S."/>
            <person name="Hanley Z."/>
            <person name="Storey R."/>
            <person name="Thrimawithana A."/>
            <person name="Thomson S."/>
            <person name="David C."/>
            <person name="Testolin R."/>
        </authorList>
    </citation>
    <scope>NUCLEOTIDE SEQUENCE [LARGE SCALE GENOMIC DNA]</scope>
    <source>
        <strain evidence="3">cv. Red5</strain>
        <tissue evidence="2">Young leaf</tissue>
    </source>
</reference>
<organism evidence="2 3">
    <name type="scientific">Actinidia chinensis var. chinensis</name>
    <name type="common">Chinese soft-hair kiwi</name>
    <dbReference type="NCBI Taxonomy" id="1590841"/>
    <lineage>
        <taxon>Eukaryota</taxon>
        <taxon>Viridiplantae</taxon>
        <taxon>Streptophyta</taxon>
        <taxon>Embryophyta</taxon>
        <taxon>Tracheophyta</taxon>
        <taxon>Spermatophyta</taxon>
        <taxon>Magnoliopsida</taxon>
        <taxon>eudicotyledons</taxon>
        <taxon>Gunneridae</taxon>
        <taxon>Pentapetalae</taxon>
        <taxon>asterids</taxon>
        <taxon>Ericales</taxon>
        <taxon>Actinidiaceae</taxon>
        <taxon>Actinidia</taxon>
    </lineage>
</organism>
<dbReference type="FunCoup" id="A0A2R6QP70">
    <property type="interactions" value="1"/>
</dbReference>
<gene>
    <name evidence="2" type="ORF">CEY00_Acc15987</name>
</gene>
<dbReference type="GO" id="GO:0005634">
    <property type="term" value="C:nucleus"/>
    <property type="evidence" value="ECO:0007669"/>
    <property type="project" value="TreeGrafter"/>
</dbReference>
<reference evidence="3" key="2">
    <citation type="journal article" date="2018" name="BMC Genomics">
        <title>A manually annotated Actinidia chinensis var. chinensis (kiwifruit) genome highlights the challenges associated with draft genomes and gene prediction in plants.</title>
        <authorList>
            <person name="Pilkington S.M."/>
            <person name="Crowhurst R."/>
            <person name="Hilario E."/>
            <person name="Nardozza S."/>
            <person name="Fraser L."/>
            <person name="Peng Y."/>
            <person name="Gunaseelan K."/>
            <person name="Simpson R."/>
            <person name="Tahir J."/>
            <person name="Deroles S.C."/>
            <person name="Templeton K."/>
            <person name="Luo Z."/>
            <person name="Davy M."/>
            <person name="Cheng C."/>
            <person name="McNeilage M."/>
            <person name="Scaglione D."/>
            <person name="Liu Y."/>
            <person name="Zhang Q."/>
            <person name="Datson P."/>
            <person name="De Silva N."/>
            <person name="Gardiner S.E."/>
            <person name="Bassett H."/>
            <person name="Chagne D."/>
            <person name="McCallum J."/>
            <person name="Dzierzon H."/>
            <person name="Deng C."/>
            <person name="Wang Y.Y."/>
            <person name="Barron L."/>
            <person name="Manako K."/>
            <person name="Bowen J."/>
            <person name="Foster T.M."/>
            <person name="Erridge Z.A."/>
            <person name="Tiffin H."/>
            <person name="Waite C.N."/>
            <person name="Davies K.M."/>
            <person name="Grierson E.P."/>
            <person name="Laing W.A."/>
            <person name="Kirk R."/>
            <person name="Chen X."/>
            <person name="Wood M."/>
            <person name="Montefiori M."/>
            <person name="Brummell D.A."/>
            <person name="Schwinn K.E."/>
            <person name="Catanach A."/>
            <person name="Fullerton C."/>
            <person name="Li D."/>
            <person name="Meiyalaghan S."/>
            <person name="Nieuwenhuizen N."/>
            <person name="Read N."/>
            <person name="Prakash R."/>
            <person name="Hunter D."/>
            <person name="Zhang H."/>
            <person name="McKenzie M."/>
            <person name="Knabel M."/>
            <person name="Harris A."/>
            <person name="Allan A.C."/>
            <person name="Gleave A."/>
            <person name="Chen A."/>
            <person name="Janssen B.J."/>
            <person name="Plunkett B."/>
            <person name="Ampomah-Dwamena C."/>
            <person name="Voogd C."/>
            <person name="Leif D."/>
            <person name="Lafferty D."/>
            <person name="Souleyre E.J.F."/>
            <person name="Varkonyi-Gasic E."/>
            <person name="Gambi F."/>
            <person name="Hanley J."/>
            <person name="Yao J.L."/>
            <person name="Cheung J."/>
            <person name="David K.M."/>
            <person name="Warren B."/>
            <person name="Marsh K."/>
            <person name="Snowden K.C."/>
            <person name="Lin-Wang K."/>
            <person name="Brian L."/>
            <person name="Martinez-Sanchez M."/>
            <person name="Wang M."/>
            <person name="Ileperuma N."/>
            <person name="Macnee N."/>
            <person name="Campin R."/>
            <person name="McAtee P."/>
            <person name="Drummond R.S.M."/>
            <person name="Espley R.V."/>
            <person name="Ireland H.S."/>
            <person name="Wu R."/>
            <person name="Atkinson R.G."/>
            <person name="Karunairetnam S."/>
            <person name="Bulley S."/>
            <person name="Chunkath S."/>
            <person name="Hanley Z."/>
            <person name="Storey R."/>
            <person name="Thrimawithana A.H."/>
            <person name="Thomson S."/>
            <person name="David C."/>
            <person name="Testolin R."/>
            <person name="Huang H."/>
            <person name="Hellens R.P."/>
            <person name="Schaffer R.J."/>
        </authorList>
    </citation>
    <scope>NUCLEOTIDE SEQUENCE [LARGE SCALE GENOMIC DNA]</scope>
    <source>
        <strain evidence="3">cv. Red5</strain>
    </source>
</reference>
<dbReference type="Proteomes" id="UP000241394">
    <property type="component" value="Chromosome LG14"/>
</dbReference>
<dbReference type="AlphaFoldDB" id="A0A2R6QP70"/>
<protein>
    <submittedName>
        <fullName evidence="2">Uncharacterized protein</fullName>
    </submittedName>
</protein>
<dbReference type="GO" id="GO:0009553">
    <property type="term" value="P:embryo sac development"/>
    <property type="evidence" value="ECO:0007669"/>
    <property type="project" value="TreeGrafter"/>
</dbReference>
<accession>A0A2R6QP70</accession>
<sequence>MKLKINKACDLSSISVFPRHVRRSSIVPNGTESSVFCKSQALQLRLQPSQQSFSQGVSSQHGIFSQLFQNSLDEIVTNDQRISSQERENSVKKISCLAPIGYALEESQMPISRSSTNLMRKWNSSSVPDHRSQIGEELERRVGIIETSLNRFGMILDSVQSDIMQVHKGTKEVLIEIEGMRQKLVANDNLLQLMSRGQEDVKTNLVGGIKSLSDQIRQYISREVKGHSSAISALPEQIDACLQQLKSELCKTVTQEIQLQATACSLEIPSQNQLTPTVLLAKGISRHSTPQQMPLLRKYVSSTRDHTQERQRRHRRLLDGVRKGRDREDSDESKEEKEKTL</sequence>
<dbReference type="OMA" id="FSAMKSE"/>
<dbReference type="GO" id="GO:0042138">
    <property type="term" value="P:meiotic DNA double-strand break formation"/>
    <property type="evidence" value="ECO:0007669"/>
    <property type="project" value="TreeGrafter"/>
</dbReference>